<evidence type="ECO:0000256" key="3">
    <source>
        <dbReference type="ARBA" id="ARBA00012438"/>
    </source>
</evidence>
<dbReference type="Gene3D" id="3.30.565.10">
    <property type="entry name" value="Histidine kinase-like ATPase, C-terminal domain"/>
    <property type="match status" value="1"/>
</dbReference>
<evidence type="ECO:0000256" key="13">
    <source>
        <dbReference type="ARBA" id="ARBA00023136"/>
    </source>
</evidence>
<keyword evidence="5" id="KW-0597">Phosphoprotein</keyword>
<evidence type="ECO:0000256" key="5">
    <source>
        <dbReference type="ARBA" id="ARBA00022553"/>
    </source>
</evidence>
<dbReference type="Pfam" id="PF00672">
    <property type="entry name" value="HAMP"/>
    <property type="match status" value="1"/>
</dbReference>
<evidence type="ECO:0000259" key="15">
    <source>
        <dbReference type="PROSITE" id="PS50109"/>
    </source>
</evidence>
<proteinExistence type="predicted"/>
<gene>
    <name evidence="17" type="ORF">HFZ78_12950</name>
</gene>
<comment type="subcellular location">
    <subcellularLocation>
        <location evidence="2">Cell membrane</location>
        <topology evidence="2">Multi-pass membrane protein</topology>
    </subcellularLocation>
</comment>
<dbReference type="InterPro" id="IPR051552">
    <property type="entry name" value="HptR"/>
</dbReference>
<keyword evidence="11 14" id="KW-1133">Transmembrane helix</keyword>
<dbReference type="Pfam" id="PF02518">
    <property type="entry name" value="HATPase_c"/>
    <property type="match status" value="1"/>
</dbReference>
<evidence type="ECO:0000256" key="1">
    <source>
        <dbReference type="ARBA" id="ARBA00000085"/>
    </source>
</evidence>
<dbReference type="EMBL" id="CP051128">
    <property type="protein sequence ID" value="QIZ07525.1"/>
    <property type="molecule type" value="Genomic_DNA"/>
</dbReference>
<dbReference type="SUPFAM" id="SSF55874">
    <property type="entry name" value="ATPase domain of HSP90 chaperone/DNA topoisomerase II/histidine kinase"/>
    <property type="match status" value="1"/>
</dbReference>
<feature type="transmembrane region" description="Helical" evidence="14">
    <location>
        <begin position="20"/>
        <end position="45"/>
    </location>
</feature>
<evidence type="ECO:0000313" key="17">
    <source>
        <dbReference type="EMBL" id="QIZ07525.1"/>
    </source>
</evidence>
<keyword evidence="13 14" id="KW-0472">Membrane</keyword>
<dbReference type="InterPro" id="IPR036890">
    <property type="entry name" value="HATPase_C_sf"/>
</dbReference>
<dbReference type="EC" id="2.7.13.3" evidence="3"/>
<accession>A0A6H1P229</accession>
<dbReference type="PANTHER" id="PTHR42713">
    <property type="entry name" value="HISTIDINE KINASE-RELATED"/>
    <property type="match status" value="1"/>
</dbReference>
<evidence type="ECO:0000259" key="16">
    <source>
        <dbReference type="PROSITE" id="PS50885"/>
    </source>
</evidence>
<evidence type="ECO:0000313" key="18">
    <source>
        <dbReference type="Proteomes" id="UP000501868"/>
    </source>
</evidence>
<dbReference type="SMART" id="SM00304">
    <property type="entry name" value="HAMP"/>
    <property type="match status" value="1"/>
</dbReference>
<keyword evidence="8" id="KW-0547">Nucleotide-binding</keyword>
<evidence type="ECO:0000256" key="4">
    <source>
        <dbReference type="ARBA" id="ARBA00022475"/>
    </source>
</evidence>
<dbReference type="SMART" id="SM00387">
    <property type="entry name" value="HATPase_c"/>
    <property type="match status" value="1"/>
</dbReference>
<dbReference type="CDD" id="cd18773">
    <property type="entry name" value="PDC1_HK_sensor"/>
    <property type="match status" value="1"/>
</dbReference>
<dbReference type="AlphaFoldDB" id="A0A6H1P229"/>
<dbReference type="CDD" id="cd06225">
    <property type="entry name" value="HAMP"/>
    <property type="match status" value="1"/>
</dbReference>
<evidence type="ECO:0000256" key="7">
    <source>
        <dbReference type="ARBA" id="ARBA00022692"/>
    </source>
</evidence>
<evidence type="ECO:0000256" key="12">
    <source>
        <dbReference type="ARBA" id="ARBA00023012"/>
    </source>
</evidence>
<dbReference type="InterPro" id="IPR003594">
    <property type="entry name" value="HATPase_dom"/>
</dbReference>
<comment type="catalytic activity">
    <reaction evidence="1">
        <text>ATP + protein L-histidine = ADP + protein N-phospho-L-histidine.</text>
        <dbReference type="EC" id="2.7.13.3"/>
    </reaction>
</comment>
<keyword evidence="10" id="KW-0067">ATP-binding</keyword>
<keyword evidence="6" id="KW-0808">Transferase</keyword>
<feature type="transmembrane region" description="Helical" evidence="14">
    <location>
        <begin position="304"/>
        <end position="326"/>
    </location>
</feature>
<dbReference type="InterPro" id="IPR033479">
    <property type="entry name" value="dCache_1"/>
</dbReference>
<keyword evidence="9 17" id="KW-0418">Kinase</keyword>
<feature type="domain" description="HAMP" evidence="16">
    <location>
        <begin position="328"/>
        <end position="380"/>
    </location>
</feature>
<feature type="domain" description="Histidine kinase" evidence="15">
    <location>
        <begin position="487"/>
        <end position="603"/>
    </location>
</feature>
<name>A0A6H1P229_PRIMG</name>
<organism evidence="17 18">
    <name type="scientific">Priestia megaterium</name>
    <name type="common">Bacillus megaterium</name>
    <dbReference type="NCBI Taxonomy" id="1404"/>
    <lineage>
        <taxon>Bacteria</taxon>
        <taxon>Bacillati</taxon>
        <taxon>Bacillota</taxon>
        <taxon>Bacilli</taxon>
        <taxon>Bacillales</taxon>
        <taxon>Bacillaceae</taxon>
        <taxon>Priestia</taxon>
    </lineage>
</organism>
<sequence>MRDSKKLDKKNFLKISNLPIRFKLIVLLMLISILPSIGLGFLTGWTVDRIIERQVNQNTLQLIGQVNKTLDFYAGNMQNMSYLISFNPGIKQFLYEKKSQQSQGVKDDYEIRTFLQGLTTLYPEVAGILVVNSNGQYISNDMYTRSMKSLTEESWYQAAVKGEGIFKILGHPFSRNITSHIHYKDDEVVSVVRSILDPETQQVKGVILIDMKLRVISEATKDVRLGKTGYLMVIDDKGENIYSPSKPFLNEIPIEWLHSNESGNFSKQVKGNKLQFIYRKSPFTGWTTVGVFSTKESVLEVREIHFYVISFVFFVCLFGLGASYYLSYSISRPIRQLMSFMRKAESGDLSVRYKGERMDEIGLLGRSFNTMLVQLNKLITLNELQERQKRDAELRSLQAHIKPHFLYNTLDTIHWLARKKGAVDVAEVVESLSRLFRIGLSKGNDIIPLKEEMEHINSYLKIQKARYQDKLNYTLNIASNVEKINVLKLVLQPIVENAIYHGIKERRGPGHIIVKAEENEGNIVFHVMDDGKGIPTEKLEALRSKLGTLFSQSQQYKGSENFGYGMLNVQARIKLTFGDAYGISIDSELGKGTTVKVVLPAIREK</sequence>
<dbReference type="Proteomes" id="UP000501868">
    <property type="component" value="Chromosome"/>
</dbReference>
<keyword evidence="12" id="KW-0902">Two-component regulatory system</keyword>
<evidence type="ECO:0000256" key="10">
    <source>
        <dbReference type="ARBA" id="ARBA00022840"/>
    </source>
</evidence>
<dbReference type="GO" id="GO:0005886">
    <property type="term" value="C:plasma membrane"/>
    <property type="evidence" value="ECO:0007669"/>
    <property type="project" value="UniProtKB-SubCell"/>
</dbReference>
<evidence type="ECO:0000256" key="14">
    <source>
        <dbReference type="SAM" id="Phobius"/>
    </source>
</evidence>
<dbReference type="GO" id="GO:0000155">
    <property type="term" value="F:phosphorelay sensor kinase activity"/>
    <property type="evidence" value="ECO:0007669"/>
    <property type="project" value="InterPro"/>
</dbReference>
<dbReference type="Pfam" id="PF02743">
    <property type="entry name" value="dCache_1"/>
    <property type="match status" value="1"/>
</dbReference>
<keyword evidence="4" id="KW-1003">Cell membrane</keyword>
<evidence type="ECO:0000256" key="6">
    <source>
        <dbReference type="ARBA" id="ARBA00022679"/>
    </source>
</evidence>
<dbReference type="GO" id="GO:0005524">
    <property type="term" value="F:ATP binding"/>
    <property type="evidence" value="ECO:0007669"/>
    <property type="project" value="UniProtKB-KW"/>
</dbReference>
<dbReference type="PANTHER" id="PTHR42713:SF2">
    <property type="entry name" value="TWO-COMPONENT SENSOR KINASE YESM"/>
    <property type="match status" value="1"/>
</dbReference>
<dbReference type="InterPro" id="IPR005467">
    <property type="entry name" value="His_kinase_dom"/>
</dbReference>
<dbReference type="Gene3D" id="6.10.340.10">
    <property type="match status" value="1"/>
</dbReference>
<dbReference type="PROSITE" id="PS50109">
    <property type="entry name" value="HIS_KIN"/>
    <property type="match status" value="1"/>
</dbReference>
<dbReference type="PROSITE" id="PS50885">
    <property type="entry name" value="HAMP"/>
    <property type="match status" value="1"/>
</dbReference>
<dbReference type="Pfam" id="PF06580">
    <property type="entry name" value="His_kinase"/>
    <property type="match status" value="1"/>
</dbReference>
<dbReference type="Gene3D" id="3.30.450.20">
    <property type="entry name" value="PAS domain"/>
    <property type="match status" value="1"/>
</dbReference>
<evidence type="ECO:0000256" key="8">
    <source>
        <dbReference type="ARBA" id="ARBA00022741"/>
    </source>
</evidence>
<dbReference type="SUPFAM" id="SSF158472">
    <property type="entry name" value="HAMP domain-like"/>
    <property type="match status" value="1"/>
</dbReference>
<reference evidence="17 18" key="2">
    <citation type="submission" date="2020-04" db="EMBL/GenBank/DDBJ databases">
        <authorList>
            <person name="Fomenkov A."/>
            <person name="Anton B.P."/>
            <person name="Roberts R.J."/>
        </authorList>
    </citation>
    <scope>NUCLEOTIDE SEQUENCE [LARGE SCALE GENOMIC DNA]</scope>
    <source>
        <strain evidence="17 18">S2</strain>
    </source>
</reference>
<evidence type="ECO:0000256" key="9">
    <source>
        <dbReference type="ARBA" id="ARBA00022777"/>
    </source>
</evidence>
<keyword evidence="7 14" id="KW-0812">Transmembrane</keyword>
<dbReference type="InterPro" id="IPR003660">
    <property type="entry name" value="HAMP_dom"/>
</dbReference>
<protein>
    <recommendedName>
        <fullName evidence="3">histidine kinase</fullName>
        <ecNumber evidence="3">2.7.13.3</ecNumber>
    </recommendedName>
</protein>
<dbReference type="InterPro" id="IPR010559">
    <property type="entry name" value="Sig_transdc_His_kin_internal"/>
</dbReference>
<evidence type="ECO:0000256" key="11">
    <source>
        <dbReference type="ARBA" id="ARBA00022989"/>
    </source>
</evidence>
<evidence type="ECO:0000256" key="2">
    <source>
        <dbReference type="ARBA" id="ARBA00004651"/>
    </source>
</evidence>
<reference evidence="17 18" key="1">
    <citation type="submission" date="2020-04" db="EMBL/GenBank/DDBJ databases">
        <title>Genome-Wide Identification of 5-Methylcytosine Sites in Bacterial Genomes By High-Throughput Sequencing of MspJI Restriction Fragments.</title>
        <authorList>
            <person name="Wu V."/>
        </authorList>
    </citation>
    <scope>NUCLEOTIDE SEQUENCE [LARGE SCALE GENOMIC DNA]</scope>
    <source>
        <strain evidence="17 18">S2</strain>
    </source>
</reference>